<feature type="compositionally biased region" description="Polar residues" evidence="1">
    <location>
        <begin position="92"/>
        <end position="103"/>
    </location>
</feature>
<keyword evidence="2" id="KW-0472">Membrane</keyword>
<dbReference type="GeneID" id="54487711"/>
<keyword evidence="2" id="KW-1133">Transmembrane helix</keyword>
<protein>
    <submittedName>
        <fullName evidence="3">Uncharacterized protein</fullName>
    </submittedName>
</protein>
<sequence length="103" mass="11201">MSSSLTATRPPLVVFITLTTLTAITSSYSMIAQQSGHSRRHSKKLGSRYHPGCNIDLILQSEAALSKTQKTPTPSLRPFPSFLDQDVPKLSLDTNPHNSHGGK</sequence>
<feature type="transmembrane region" description="Helical" evidence="2">
    <location>
        <begin position="12"/>
        <end position="31"/>
    </location>
</feature>
<accession>A0A6A6WBS1</accession>
<dbReference type="RefSeq" id="XP_033602749.1">
    <property type="nucleotide sequence ID" value="XM_033746657.1"/>
</dbReference>
<feature type="region of interest" description="Disordered" evidence="1">
    <location>
        <begin position="66"/>
        <end position="103"/>
    </location>
</feature>
<reference evidence="3" key="1">
    <citation type="journal article" date="2020" name="Stud. Mycol.">
        <title>101 Dothideomycetes genomes: a test case for predicting lifestyles and emergence of pathogens.</title>
        <authorList>
            <person name="Haridas S."/>
            <person name="Albert R."/>
            <person name="Binder M."/>
            <person name="Bloem J."/>
            <person name="Labutti K."/>
            <person name="Salamov A."/>
            <person name="Andreopoulos B."/>
            <person name="Baker S."/>
            <person name="Barry K."/>
            <person name="Bills G."/>
            <person name="Bluhm B."/>
            <person name="Cannon C."/>
            <person name="Castanera R."/>
            <person name="Culley D."/>
            <person name="Daum C."/>
            <person name="Ezra D."/>
            <person name="Gonzalez J."/>
            <person name="Henrissat B."/>
            <person name="Kuo A."/>
            <person name="Liang C."/>
            <person name="Lipzen A."/>
            <person name="Lutzoni F."/>
            <person name="Magnuson J."/>
            <person name="Mondo S."/>
            <person name="Nolan M."/>
            <person name="Ohm R."/>
            <person name="Pangilinan J."/>
            <person name="Park H.-J."/>
            <person name="Ramirez L."/>
            <person name="Alfaro M."/>
            <person name="Sun H."/>
            <person name="Tritt A."/>
            <person name="Yoshinaga Y."/>
            <person name="Zwiers L.-H."/>
            <person name="Turgeon B."/>
            <person name="Goodwin S."/>
            <person name="Spatafora J."/>
            <person name="Crous P."/>
            <person name="Grigoriev I."/>
        </authorList>
    </citation>
    <scope>NUCLEOTIDE SEQUENCE</scope>
    <source>
        <strain evidence="3">CBS 121739</strain>
    </source>
</reference>
<evidence type="ECO:0000256" key="1">
    <source>
        <dbReference type="SAM" id="MobiDB-lite"/>
    </source>
</evidence>
<dbReference type="EMBL" id="ML996568">
    <property type="protein sequence ID" value="KAF2760298.1"/>
    <property type="molecule type" value="Genomic_DNA"/>
</dbReference>
<name>A0A6A6WBS1_9PEZI</name>
<dbReference type="Proteomes" id="UP000799437">
    <property type="component" value="Unassembled WGS sequence"/>
</dbReference>
<evidence type="ECO:0000313" key="4">
    <source>
        <dbReference type="Proteomes" id="UP000799437"/>
    </source>
</evidence>
<evidence type="ECO:0000313" key="3">
    <source>
        <dbReference type="EMBL" id="KAF2760298.1"/>
    </source>
</evidence>
<organism evidence="3 4">
    <name type="scientific">Pseudovirgaria hyperparasitica</name>
    <dbReference type="NCBI Taxonomy" id="470096"/>
    <lineage>
        <taxon>Eukaryota</taxon>
        <taxon>Fungi</taxon>
        <taxon>Dikarya</taxon>
        <taxon>Ascomycota</taxon>
        <taxon>Pezizomycotina</taxon>
        <taxon>Dothideomycetes</taxon>
        <taxon>Dothideomycetes incertae sedis</taxon>
        <taxon>Acrospermales</taxon>
        <taxon>Acrospermaceae</taxon>
        <taxon>Pseudovirgaria</taxon>
    </lineage>
</organism>
<keyword evidence="2" id="KW-0812">Transmembrane</keyword>
<keyword evidence="4" id="KW-1185">Reference proteome</keyword>
<evidence type="ECO:0000256" key="2">
    <source>
        <dbReference type="SAM" id="Phobius"/>
    </source>
</evidence>
<proteinExistence type="predicted"/>
<gene>
    <name evidence="3" type="ORF">EJ05DRAFT_498262</name>
</gene>
<dbReference type="AlphaFoldDB" id="A0A6A6WBS1"/>